<accession>A0A2S9XUM1</accession>
<dbReference type="AlphaFoldDB" id="A0A2S9XUM1"/>
<reference evidence="1 2" key="1">
    <citation type="submission" date="2018-03" db="EMBL/GenBank/DDBJ databases">
        <title>Draft Genome Sequences of the Obligatory Marine Myxobacteria Enhygromyxa salina SWB007.</title>
        <authorList>
            <person name="Poehlein A."/>
            <person name="Moghaddam J.A."/>
            <person name="Harms H."/>
            <person name="Alanjari M."/>
            <person name="Koenig G.M."/>
            <person name="Daniel R."/>
            <person name="Schaeberle T.F."/>
        </authorList>
    </citation>
    <scope>NUCLEOTIDE SEQUENCE [LARGE SCALE GENOMIC DNA]</scope>
    <source>
        <strain evidence="1 2">SWB007</strain>
    </source>
</reference>
<dbReference type="EMBL" id="PVNL01000135">
    <property type="protein sequence ID" value="PRP96411.1"/>
    <property type="molecule type" value="Genomic_DNA"/>
</dbReference>
<evidence type="ECO:0000313" key="1">
    <source>
        <dbReference type="EMBL" id="PRP96411.1"/>
    </source>
</evidence>
<proteinExistence type="predicted"/>
<organism evidence="1 2">
    <name type="scientific">Enhygromyxa salina</name>
    <dbReference type="NCBI Taxonomy" id="215803"/>
    <lineage>
        <taxon>Bacteria</taxon>
        <taxon>Pseudomonadati</taxon>
        <taxon>Myxococcota</taxon>
        <taxon>Polyangia</taxon>
        <taxon>Nannocystales</taxon>
        <taxon>Nannocystaceae</taxon>
        <taxon>Enhygromyxa</taxon>
    </lineage>
</organism>
<gene>
    <name evidence="1" type="ORF">ENSA7_72260</name>
</gene>
<sequence>MSPSCIGDDDDGDEEDYAEAARRRYEFGLLLNRMKKQ</sequence>
<name>A0A2S9XUM1_9BACT</name>
<protein>
    <submittedName>
        <fullName evidence="1">Uncharacterized protein</fullName>
    </submittedName>
</protein>
<comment type="caution">
    <text evidence="1">The sequence shown here is derived from an EMBL/GenBank/DDBJ whole genome shotgun (WGS) entry which is preliminary data.</text>
</comment>
<dbReference type="Proteomes" id="UP000238823">
    <property type="component" value="Unassembled WGS sequence"/>
</dbReference>
<evidence type="ECO:0000313" key="2">
    <source>
        <dbReference type="Proteomes" id="UP000238823"/>
    </source>
</evidence>